<evidence type="ECO:0000313" key="2">
    <source>
        <dbReference type="Proteomes" id="UP000701702"/>
    </source>
</evidence>
<evidence type="ECO:0000313" key="1">
    <source>
        <dbReference type="EMBL" id="CAG9179854.1"/>
    </source>
</evidence>
<reference evidence="1 2" key="1">
    <citation type="submission" date="2021-08" db="EMBL/GenBank/DDBJ databases">
        <authorList>
            <person name="Peeters C."/>
        </authorList>
    </citation>
    <scope>NUCLEOTIDE SEQUENCE [LARGE SCALE GENOMIC DNA]</scope>
    <source>
        <strain evidence="1 2">LMG 23994</strain>
    </source>
</reference>
<name>A0ABM8XI89_9BURK</name>
<dbReference type="Proteomes" id="UP000701702">
    <property type="component" value="Unassembled WGS sequence"/>
</dbReference>
<comment type="caution">
    <text evidence="1">The sequence shown here is derived from an EMBL/GenBank/DDBJ whole genome shotgun (WGS) entry which is preliminary data.</text>
</comment>
<proteinExistence type="predicted"/>
<accession>A0ABM8XI89</accession>
<protein>
    <submittedName>
        <fullName evidence="1">Uncharacterized protein</fullName>
    </submittedName>
</protein>
<organism evidence="1 2">
    <name type="scientific">Cupriavidus pinatubonensis</name>
    <dbReference type="NCBI Taxonomy" id="248026"/>
    <lineage>
        <taxon>Bacteria</taxon>
        <taxon>Pseudomonadati</taxon>
        <taxon>Pseudomonadota</taxon>
        <taxon>Betaproteobacteria</taxon>
        <taxon>Burkholderiales</taxon>
        <taxon>Burkholderiaceae</taxon>
        <taxon>Cupriavidus</taxon>
    </lineage>
</organism>
<dbReference type="EMBL" id="CAJZAF010000025">
    <property type="protein sequence ID" value="CAG9179854.1"/>
    <property type="molecule type" value="Genomic_DNA"/>
</dbReference>
<keyword evidence="2" id="KW-1185">Reference proteome</keyword>
<sequence>MAASVVREYIAIGHDLATGAHTVPDFSYALRRHRLLAAIEDASRLGVTINIE</sequence>
<dbReference type="RefSeq" id="WP_224005526.1">
    <property type="nucleotide sequence ID" value="NZ_CAJZAF010000025.1"/>
</dbReference>
<gene>
    <name evidence="1" type="ORF">LMG23994_04272</name>
</gene>